<dbReference type="STRING" id="314608.KT99_16896"/>
<dbReference type="Pfam" id="PF03831">
    <property type="entry name" value="YjdM"/>
    <property type="match status" value="1"/>
</dbReference>
<dbReference type="Gene3D" id="2.30.30.40">
    <property type="entry name" value="SH3 Domains"/>
    <property type="match status" value="1"/>
</dbReference>
<comment type="caution">
    <text evidence="2">The sequence shown here is derived from an EMBL/GenBank/DDBJ whole genome shotgun (WGS) entry which is preliminary data.</text>
</comment>
<dbReference type="SMART" id="SM00782">
    <property type="entry name" value="PhnA_Zn_Ribbon"/>
    <property type="match status" value="1"/>
</dbReference>
<dbReference type="SUPFAM" id="SSF82057">
    <property type="entry name" value="Prokaryotic SH3-related domain"/>
    <property type="match status" value="1"/>
</dbReference>
<dbReference type="EMBL" id="ABIC01000028">
    <property type="protein sequence ID" value="EDP99990.1"/>
    <property type="molecule type" value="Genomic_DNA"/>
</dbReference>
<proteinExistence type="predicted"/>
<name>A9DF81_9GAMM</name>
<evidence type="ECO:0000313" key="2">
    <source>
        <dbReference type="EMBL" id="EDP99990.1"/>
    </source>
</evidence>
<protein>
    <submittedName>
        <fullName evidence="2">PhnA protein</fullName>
    </submittedName>
</protein>
<keyword evidence="3" id="KW-1185">Reference proteome</keyword>
<dbReference type="PANTHER" id="PTHR30305">
    <property type="entry name" value="PROTEIN YJDM-RELATED"/>
    <property type="match status" value="1"/>
</dbReference>
<feature type="domain" description="PhnA protein N-terminal proteobacterial" evidence="1">
    <location>
        <begin position="10"/>
        <end position="55"/>
    </location>
</feature>
<dbReference type="Proteomes" id="UP000005839">
    <property type="component" value="Unassembled WGS sequence"/>
</dbReference>
<reference evidence="2 3" key="1">
    <citation type="submission" date="2007-10" db="EMBL/GenBank/DDBJ databases">
        <authorList>
            <person name="Yayanos A."/>
            <person name="Ferriera S."/>
            <person name="Johnson J."/>
            <person name="Kravitz S."/>
            <person name="Halpern A."/>
            <person name="Remington K."/>
            <person name="Beeson K."/>
            <person name="Tran B."/>
            <person name="Rogers Y.-H."/>
            <person name="Friedman R."/>
            <person name="Venter J.C."/>
        </authorList>
    </citation>
    <scope>NUCLEOTIDE SEQUENCE [LARGE SCALE GENOMIC DNA]</scope>
    <source>
        <strain evidence="2 3">KT99</strain>
    </source>
</reference>
<dbReference type="AlphaFoldDB" id="A9DF81"/>
<dbReference type="InterPro" id="IPR013991">
    <property type="entry name" value="PhnaA_N_proteobac"/>
</dbReference>
<sequence length="198" mass="22359">MIEEIEMTRELLKRCDSKCELCGSGSELASYELPDSKGYGDARIMICDTCTGQIQDRSTIDMNHWRCLNDSMWSQVPAVQVMAYRMLKQISEEAWARDLLDMLYLDDDMQTWCDAGIEEVDDDFVPHRDSNGAIIEAGDNVVIIKDLNVKGTTFTAKRGTRVRGISLTNNPEHIEGRVNGTRIVILTCFVKKVPSSEE</sequence>
<dbReference type="InterPro" id="IPR013988">
    <property type="entry name" value="YjdM_C"/>
</dbReference>
<gene>
    <name evidence="2" type="ORF">KT99_16896</name>
</gene>
<evidence type="ECO:0000313" key="3">
    <source>
        <dbReference type="Proteomes" id="UP000005839"/>
    </source>
</evidence>
<evidence type="ECO:0000259" key="1">
    <source>
        <dbReference type="SMART" id="SM00782"/>
    </source>
</evidence>
<dbReference type="PANTHER" id="PTHR30305:SF3">
    <property type="entry name" value="PROTEIN YJDM"/>
    <property type="match status" value="1"/>
</dbReference>
<organism evidence="2 3">
    <name type="scientific">Shewanella benthica KT99</name>
    <dbReference type="NCBI Taxonomy" id="314608"/>
    <lineage>
        <taxon>Bacteria</taxon>
        <taxon>Pseudomonadati</taxon>
        <taxon>Pseudomonadota</taxon>
        <taxon>Gammaproteobacteria</taxon>
        <taxon>Alteromonadales</taxon>
        <taxon>Shewanellaceae</taxon>
        <taxon>Shewanella</taxon>
    </lineage>
</organism>
<accession>A9DF81</accession>